<comment type="caution">
    <text evidence="2">The sequence shown here is derived from an EMBL/GenBank/DDBJ whole genome shotgun (WGS) entry which is preliminary data.</text>
</comment>
<dbReference type="AlphaFoldDB" id="A0A8J8T8L5"/>
<dbReference type="Proteomes" id="UP000785679">
    <property type="component" value="Unassembled WGS sequence"/>
</dbReference>
<organism evidence="2 3">
    <name type="scientific">Halteria grandinella</name>
    <dbReference type="NCBI Taxonomy" id="5974"/>
    <lineage>
        <taxon>Eukaryota</taxon>
        <taxon>Sar</taxon>
        <taxon>Alveolata</taxon>
        <taxon>Ciliophora</taxon>
        <taxon>Intramacronucleata</taxon>
        <taxon>Spirotrichea</taxon>
        <taxon>Stichotrichia</taxon>
        <taxon>Sporadotrichida</taxon>
        <taxon>Halteriidae</taxon>
        <taxon>Halteria</taxon>
    </lineage>
</organism>
<feature type="transmembrane region" description="Helical" evidence="1">
    <location>
        <begin position="115"/>
        <end position="138"/>
    </location>
</feature>
<feature type="transmembrane region" description="Helical" evidence="1">
    <location>
        <begin position="144"/>
        <end position="163"/>
    </location>
</feature>
<keyword evidence="3" id="KW-1185">Reference proteome</keyword>
<evidence type="ECO:0000256" key="1">
    <source>
        <dbReference type="SAM" id="Phobius"/>
    </source>
</evidence>
<keyword evidence="1" id="KW-1133">Transmembrane helix</keyword>
<evidence type="ECO:0000313" key="2">
    <source>
        <dbReference type="EMBL" id="TNV85353.1"/>
    </source>
</evidence>
<dbReference type="OrthoDB" id="10592906at2759"/>
<reference evidence="2" key="1">
    <citation type="submission" date="2019-06" db="EMBL/GenBank/DDBJ databases">
        <authorList>
            <person name="Zheng W."/>
        </authorList>
    </citation>
    <scope>NUCLEOTIDE SEQUENCE</scope>
    <source>
        <strain evidence="2">QDHG01</strain>
    </source>
</reference>
<dbReference type="EMBL" id="RRYP01001898">
    <property type="protein sequence ID" value="TNV85353.1"/>
    <property type="molecule type" value="Genomic_DNA"/>
</dbReference>
<name>A0A8J8T8L5_HALGN</name>
<keyword evidence="1" id="KW-0812">Transmembrane</keyword>
<sequence length="330" mass="40172">MRPTFNQFLSQKYQSLQQIIINNRIQRLLNIKYYYEHYSKRVQPKNMPKKFVKKDFSKIPEDPVLAKRRLLQLRTQQYRQKLILIRQYKIKRHTFIRTLIVDKMSKAHVYDNMMAFMRALFITVPQACGNFIVSLPVIRRIWATLRWNMAFIYRVLYGTYYYLRLLGLRLKFVWDTLNHYLLIKQLLSFAWREKFLTLLTLSYASYFLYFRPTYLIDPSRDYIWRQDFMHRQDVYIRTQVRKVLTEDVFKNEDLPAKIGPELVKLVQMPRIQKLMTDLFIILLKNKGFKDDVDRLIGKIIHDYLNSQDCKGKFETLIVEQVLYWVMRGLT</sequence>
<accession>A0A8J8T8L5</accession>
<proteinExistence type="predicted"/>
<protein>
    <submittedName>
        <fullName evidence="2">Uncharacterized protein</fullName>
    </submittedName>
</protein>
<keyword evidence="1" id="KW-0472">Membrane</keyword>
<evidence type="ECO:0000313" key="3">
    <source>
        <dbReference type="Proteomes" id="UP000785679"/>
    </source>
</evidence>
<gene>
    <name evidence="2" type="ORF">FGO68_gene1078</name>
</gene>